<feature type="domain" description="RNA ligase" evidence="1">
    <location>
        <begin position="47"/>
        <end position="249"/>
    </location>
</feature>
<dbReference type="OrthoDB" id="6142248at2759"/>
<evidence type="ECO:0000259" key="2">
    <source>
        <dbReference type="Pfam" id="PF18043"/>
    </source>
</evidence>
<keyword evidence="4" id="KW-1185">Reference proteome</keyword>
<gene>
    <name evidence="3" type="ORF">FWILDA_LOCUS941</name>
</gene>
<dbReference type="EMBL" id="CAMKVN010000076">
    <property type="protein sequence ID" value="CAI2163184.1"/>
    <property type="molecule type" value="Genomic_DNA"/>
</dbReference>
<feature type="domain" description="RNA ligase 2 C-terminal" evidence="2">
    <location>
        <begin position="280"/>
        <end position="361"/>
    </location>
</feature>
<dbReference type="Gene3D" id="3.30.1490.70">
    <property type="match status" value="1"/>
</dbReference>
<name>A0A9W4SC41_9GLOM</name>
<dbReference type="SUPFAM" id="SSF56091">
    <property type="entry name" value="DNA ligase/mRNA capping enzyme, catalytic domain"/>
    <property type="match status" value="1"/>
</dbReference>
<comment type="caution">
    <text evidence="3">The sequence shown here is derived from an EMBL/GenBank/DDBJ whole genome shotgun (WGS) entry which is preliminary data.</text>
</comment>
<accession>A0A9W4SC41</accession>
<protein>
    <submittedName>
        <fullName evidence="3">12602_t:CDS:1</fullName>
    </submittedName>
</protein>
<evidence type="ECO:0000313" key="3">
    <source>
        <dbReference type="EMBL" id="CAI2163184.1"/>
    </source>
</evidence>
<reference evidence="3" key="1">
    <citation type="submission" date="2022-08" db="EMBL/GenBank/DDBJ databases">
        <authorList>
            <person name="Kallberg Y."/>
            <person name="Tangrot J."/>
            <person name="Rosling A."/>
        </authorList>
    </citation>
    <scope>NUCLEOTIDE SEQUENCE</scope>
    <source>
        <strain evidence="3">Wild A</strain>
    </source>
</reference>
<evidence type="ECO:0000259" key="1">
    <source>
        <dbReference type="Pfam" id="PF09414"/>
    </source>
</evidence>
<dbReference type="Proteomes" id="UP001153678">
    <property type="component" value="Unassembled WGS sequence"/>
</dbReference>
<dbReference type="Pfam" id="PF09414">
    <property type="entry name" value="RNA_ligase"/>
    <property type="match status" value="1"/>
</dbReference>
<dbReference type="Pfam" id="PF18043">
    <property type="entry name" value="T4_Rnl2_C"/>
    <property type="match status" value="1"/>
</dbReference>
<evidence type="ECO:0000313" key="4">
    <source>
        <dbReference type="Proteomes" id="UP001153678"/>
    </source>
</evidence>
<dbReference type="InterPro" id="IPR041948">
    <property type="entry name" value="Rnl1/2_C_sf"/>
</dbReference>
<dbReference type="AlphaFoldDB" id="A0A9W4SC41"/>
<organism evidence="3 4">
    <name type="scientific">Funneliformis geosporum</name>
    <dbReference type="NCBI Taxonomy" id="1117311"/>
    <lineage>
        <taxon>Eukaryota</taxon>
        <taxon>Fungi</taxon>
        <taxon>Fungi incertae sedis</taxon>
        <taxon>Mucoromycota</taxon>
        <taxon>Glomeromycotina</taxon>
        <taxon>Glomeromycetes</taxon>
        <taxon>Glomerales</taxon>
        <taxon>Glomeraceae</taxon>
        <taxon>Funneliformis</taxon>
    </lineage>
</organism>
<dbReference type="InterPro" id="IPR021122">
    <property type="entry name" value="RNA_ligase_dom_REL/Rnl2"/>
</dbReference>
<proteinExistence type="predicted"/>
<dbReference type="Gene3D" id="1.10.10.1810">
    <property type="entry name" value="RNA ligase"/>
    <property type="match status" value="1"/>
</dbReference>
<dbReference type="Gene3D" id="3.30.470.30">
    <property type="entry name" value="DNA ligase/mRNA capping enzyme"/>
    <property type="match status" value="1"/>
</dbReference>
<sequence length="391" mass="45045">MAAPQETHALDESSWWDTYNYHSIEEVSNSERVETFAKDGLLDVCDWVVTEKIHGSNLSFITNGVQVKCAKRSRPLSDSEEFFGFQTVKEKYLSNILKLWRIMSSRNLIHSTLNSSEKIVTIYGELFGGRYTHPDVKPVNSAVMCQFGIEYCPQNEFMAFDIFDGNDYLDHDPMTELFEESGIPFLKPLFRGSFEDAYHFDPKFTTTIPSIFGMPPLPFPNKAEGVIIKPVKTLHVTSSAARTRVILKIKSPNFVERVRSKKREFKETSRSERKKPREPMDNLFAELATFINENRVASVVSKFGPIVTKGEDESELNERINKVAELLYKDALTDFNKDDELREKTEKLPKWQQEVIRKRGNAESVKVVKEYARKIKSVHKENCKKRDSSDE</sequence>
<dbReference type="InterPro" id="IPR040609">
    <property type="entry name" value="Rnl2_C"/>
</dbReference>